<dbReference type="EMBL" id="CAFBPZ010000018">
    <property type="protein sequence ID" value="CAB5036298.1"/>
    <property type="molecule type" value="Genomic_DNA"/>
</dbReference>
<evidence type="ECO:0000313" key="2">
    <source>
        <dbReference type="EMBL" id="CAB5036298.1"/>
    </source>
</evidence>
<dbReference type="Gene3D" id="2.60.120.620">
    <property type="entry name" value="q2cbj1_9rhob like domain"/>
    <property type="match status" value="1"/>
</dbReference>
<dbReference type="SUPFAM" id="SSF51197">
    <property type="entry name" value="Clavaminate synthase-like"/>
    <property type="match status" value="1"/>
</dbReference>
<dbReference type="AlphaFoldDB" id="A0A6J7GBN0"/>
<dbReference type="InterPro" id="IPR008775">
    <property type="entry name" value="Phytyl_CoA_dOase-like"/>
</dbReference>
<name>A0A6J7GBN0_9ZZZZ</name>
<dbReference type="EMBL" id="CAFBMC010000054">
    <property type="protein sequence ID" value="CAB4902445.1"/>
    <property type="molecule type" value="Genomic_DNA"/>
</dbReference>
<reference evidence="1" key="1">
    <citation type="submission" date="2020-05" db="EMBL/GenBank/DDBJ databases">
        <authorList>
            <person name="Chiriac C."/>
            <person name="Salcher M."/>
            <person name="Ghai R."/>
            <person name="Kavagutti S V."/>
        </authorList>
    </citation>
    <scope>NUCLEOTIDE SEQUENCE</scope>
</reference>
<accession>A0A6J7GBN0</accession>
<evidence type="ECO:0000313" key="1">
    <source>
        <dbReference type="EMBL" id="CAB4902445.1"/>
    </source>
</evidence>
<sequence length="338" mass="37871">MSEIIESALRLPRLAKTLSAARAFNNSPQIPAATDGQSQFNMRSAMDLDPRVGKWISRRVVKQSSPDAWRLADGISSRFLDITEANRAVSAIQRDGFYVFDRVVDPSITDVIRSFAEKAPCVARGAGTPAEQYPREHPAVGRYDLDESTALQCAEVQEFATDPVMALIAQKYLGQPVMMDEVAFWWTTSKRSEDANLNAQLFHQDRDRLSFLKFFIYLTDVEPDTGPHVYLKGSHRDLPWSLRGDGRKTDEAVRAAGLWNNVTEICGPAGSIMAVDTIGLHKGQTPLRGDRLALENEFSTSLFGMDYERPHFEATELTKTRLQEMPWVLQRYGLTPSA</sequence>
<dbReference type="Pfam" id="PF05721">
    <property type="entry name" value="PhyH"/>
    <property type="match status" value="1"/>
</dbReference>
<proteinExistence type="predicted"/>
<organism evidence="1">
    <name type="scientific">freshwater metagenome</name>
    <dbReference type="NCBI Taxonomy" id="449393"/>
    <lineage>
        <taxon>unclassified sequences</taxon>
        <taxon>metagenomes</taxon>
        <taxon>ecological metagenomes</taxon>
    </lineage>
</organism>
<gene>
    <name evidence="1" type="ORF">UFOPK3495_01036</name>
    <name evidence="2" type="ORF">UFOPK4237_00449</name>
</gene>
<protein>
    <submittedName>
        <fullName evidence="1">Unannotated protein</fullName>
    </submittedName>
</protein>